<keyword evidence="1" id="KW-0472">Membrane</keyword>
<keyword evidence="1" id="KW-0812">Transmembrane</keyword>
<gene>
    <name evidence="2" type="ORF">S01H1_77788</name>
</gene>
<dbReference type="AlphaFoldDB" id="X0ZXH5"/>
<proteinExistence type="predicted"/>
<sequence>LYAQFRGCLSLALLAAQLWLTGRLFRRFGLPLSLALWPATYLVGFTWLGVRLTLPGGITSLGAARVAEDGIAEPARRVLFTLFPESLRARASGMLEGPVYRLGGMLGNGFLLLALAIAGAQVIGYAALPVAAVWFAAALVLWRAYPSLLLQASADRSLAGLGADKVELLDARTVRALAPSLVDADPRACRAALDLVVEAEPALAAELLAEAVERAPAATRPQLVDALHRLV</sequence>
<name>X0ZXH5_9ZZZZ</name>
<feature type="transmembrane region" description="Helical" evidence="1">
    <location>
        <begin position="35"/>
        <end position="54"/>
    </location>
</feature>
<comment type="caution">
    <text evidence="2">The sequence shown here is derived from an EMBL/GenBank/DDBJ whole genome shotgun (WGS) entry which is preliminary data.</text>
</comment>
<organism evidence="2">
    <name type="scientific">marine sediment metagenome</name>
    <dbReference type="NCBI Taxonomy" id="412755"/>
    <lineage>
        <taxon>unclassified sequences</taxon>
        <taxon>metagenomes</taxon>
        <taxon>ecological metagenomes</taxon>
    </lineage>
</organism>
<keyword evidence="1" id="KW-1133">Transmembrane helix</keyword>
<protein>
    <submittedName>
        <fullName evidence="2">Uncharacterized protein</fullName>
    </submittedName>
</protein>
<feature type="non-terminal residue" evidence="2">
    <location>
        <position position="1"/>
    </location>
</feature>
<evidence type="ECO:0000256" key="1">
    <source>
        <dbReference type="SAM" id="Phobius"/>
    </source>
</evidence>
<accession>X0ZXH5</accession>
<evidence type="ECO:0000313" key="2">
    <source>
        <dbReference type="EMBL" id="GAG52756.1"/>
    </source>
</evidence>
<feature type="transmembrane region" description="Helical" evidence="1">
    <location>
        <begin position="123"/>
        <end position="142"/>
    </location>
</feature>
<feature type="non-terminal residue" evidence="2">
    <location>
        <position position="231"/>
    </location>
</feature>
<dbReference type="EMBL" id="BARS01052308">
    <property type="protein sequence ID" value="GAG52756.1"/>
    <property type="molecule type" value="Genomic_DNA"/>
</dbReference>
<reference evidence="2" key="1">
    <citation type="journal article" date="2014" name="Front. Microbiol.">
        <title>High frequency of phylogenetically diverse reductive dehalogenase-homologous genes in deep subseafloor sedimentary metagenomes.</title>
        <authorList>
            <person name="Kawai M."/>
            <person name="Futagami T."/>
            <person name="Toyoda A."/>
            <person name="Takaki Y."/>
            <person name="Nishi S."/>
            <person name="Hori S."/>
            <person name="Arai W."/>
            <person name="Tsubouchi T."/>
            <person name="Morono Y."/>
            <person name="Uchiyama I."/>
            <person name="Ito T."/>
            <person name="Fujiyama A."/>
            <person name="Inagaki F."/>
            <person name="Takami H."/>
        </authorList>
    </citation>
    <scope>NUCLEOTIDE SEQUENCE</scope>
    <source>
        <strain evidence="2">Expedition CK06-06</strain>
    </source>
</reference>